<dbReference type="InterPro" id="IPR046673">
    <property type="entry name" value="ToxA_N"/>
</dbReference>
<gene>
    <name evidence="3" type="ORF">C2H86_20970</name>
</gene>
<feature type="domain" description="Dermonecrotic toxin N-terminal" evidence="2">
    <location>
        <begin position="24"/>
        <end position="285"/>
    </location>
</feature>
<dbReference type="Pfam" id="PF20178">
    <property type="entry name" value="ToxA_N"/>
    <property type="match status" value="1"/>
</dbReference>
<dbReference type="EMBL" id="CP026115">
    <property type="protein sequence ID" value="QHG66735.1"/>
    <property type="molecule type" value="Genomic_DNA"/>
</dbReference>
<dbReference type="Proteomes" id="UP000464480">
    <property type="component" value="Chromosome"/>
</dbReference>
<dbReference type="CDD" id="cd14729">
    <property type="entry name" value="RtxA-like"/>
    <property type="match status" value="1"/>
</dbReference>
<evidence type="ECO:0000259" key="2">
    <source>
        <dbReference type="Pfam" id="PF20178"/>
    </source>
</evidence>
<evidence type="ECO:0000256" key="1">
    <source>
        <dbReference type="SAM" id="MobiDB-lite"/>
    </source>
</evidence>
<accession>A0A6I6Y4Z9</accession>
<reference evidence="3 4" key="1">
    <citation type="submission" date="2020-02" db="EMBL/GenBank/DDBJ databases">
        <title>Pseudomonas Putida W5 Complete Genome Assembly.</title>
        <authorList>
            <person name="Yuan Z.-C."/>
            <person name="Shaw G.A."/>
            <person name="Cusano A.D."/>
            <person name="Caddey B.J."/>
            <person name="Weselowski B.J."/>
        </authorList>
    </citation>
    <scope>NUCLEOTIDE SEQUENCE [LARGE SCALE GENOMIC DNA]</scope>
    <source>
        <strain evidence="3 4">W5</strain>
    </source>
</reference>
<protein>
    <recommendedName>
        <fullName evidence="2">Dermonecrotic toxin N-terminal domain-containing protein</fullName>
    </recommendedName>
</protein>
<proteinExistence type="predicted"/>
<dbReference type="RefSeq" id="WP_159411873.1">
    <property type="nucleotide sequence ID" value="NZ_CP026115.2"/>
</dbReference>
<dbReference type="Gene3D" id="3.40.50.11550">
    <property type="match status" value="1"/>
</dbReference>
<name>A0A6I6Y4Z9_PSEPU</name>
<feature type="compositionally biased region" description="Low complexity" evidence="1">
    <location>
        <begin position="438"/>
        <end position="447"/>
    </location>
</feature>
<sequence length="978" mass="108950">MTQQVLIPDEEQQLHTLAQPLVSSCPDLRQMARDVAKRILRKHGHAELDPDDVYLNRFMTAQSSPHTFSGWQHQDSPFQSYTLPQLVLHRFDVADQDNSDLLSYLAGFYLNGPGAEAYDEHNEVPIAPKDVLEDFWQIDFSSQYHQRLDAFWQHHAQDYRALSKINFLSKALEACAHDPRGALATCIGQVARALTGHSPGPVTLEQLHELHVPTDGMRVCTFDIGGYVASDFLRVVMEDGRQLLYTPGEQDCLHLFTTRKELYWWVLINTNQADNRARFLSHFPAETHAQKADSAGLNHLIDLLFFNWGGDDHHILNQLDRGVEGDAFSHLRDNMQQRMIADAHFTLRSNSDLRKQMWIGYLQAFGQIAAPLAALDWPIALAAVGAGLADTGLNIDQAVNGHTTSERHAGTIGAIFAAVDTLFNAALLASAGAGAAQEQLPDTTAEPLPAPATPADPTSDPASPADIEAWVPEPYQPSSTDALLLPFESNEIISVEPGSGDLTGIYTQHGNFYVLIDDKPYQVRHIAEMKAWVIIDPENPYSFYRNVPLRMAADGRWQPLERPGLQGGGLKDDMLSLWGKYASGPTPAPLPATPYEVPDELRPILQPYAESPGHERVLDGTLSFGDARIDPATDEYRRLRNVLADDARQYLATVEPPTRPNLPALARDASAKEIIRRVYESSDGLVLGESHSQLGSKQFLIDNMSALKKAKVKVLYVEHFMTDFNQASLEMFQRSGKMPSELLAYVRSLDKGYGIDPASRYSFTNVLKAARKFDIRIQSIDCMASYRQAWNPTPSMVIRQQMMNFYAHEIIQADQAIRGSSKWIALVGNSHGNTFEGVLGVSELQGAIGLRVEDMEPGHVGGIEIDPGLTILENNANERTVKGDLRLQVPIATSSPTIGKLEHSLASKGTFAIYWIEDRLTLVHRSNDGQLKYTPIIEEGQHIYISRPNWPWVSGRRLRDLSELRSTLEHHGLHYKRG</sequence>
<evidence type="ECO:0000313" key="3">
    <source>
        <dbReference type="EMBL" id="QHG66735.1"/>
    </source>
</evidence>
<feature type="compositionally biased region" description="Low complexity" evidence="1">
    <location>
        <begin position="455"/>
        <end position="466"/>
    </location>
</feature>
<feature type="region of interest" description="Disordered" evidence="1">
    <location>
        <begin position="438"/>
        <end position="467"/>
    </location>
</feature>
<organism evidence="3 4">
    <name type="scientific">Pseudomonas putida</name>
    <name type="common">Arthrobacter siderocapsulatus</name>
    <dbReference type="NCBI Taxonomy" id="303"/>
    <lineage>
        <taxon>Bacteria</taxon>
        <taxon>Pseudomonadati</taxon>
        <taxon>Pseudomonadota</taxon>
        <taxon>Gammaproteobacteria</taxon>
        <taxon>Pseudomonadales</taxon>
        <taxon>Pseudomonadaceae</taxon>
        <taxon>Pseudomonas</taxon>
    </lineage>
</organism>
<dbReference type="AlphaFoldDB" id="A0A6I6Y4Z9"/>
<evidence type="ECO:0000313" key="4">
    <source>
        <dbReference type="Proteomes" id="UP000464480"/>
    </source>
</evidence>
<dbReference type="SUPFAM" id="SSF159501">
    <property type="entry name" value="EreA/ChaN-like"/>
    <property type="match status" value="1"/>
</dbReference>